<accession>A0A9N8H455</accession>
<dbReference type="PANTHER" id="PTHR10953">
    <property type="entry name" value="UBIQUITIN-ACTIVATING ENZYME E1"/>
    <property type="match status" value="1"/>
</dbReference>
<protein>
    <submittedName>
        <fullName evidence="1">Activating enzyme subunit 1</fullName>
    </submittedName>
</protein>
<organism evidence="1 2">
    <name type="scientific">Seminavis robusta</name>
    <dbReference type="NCBI Taxonomy" id="568900"/>
    <lineage>
        <taxon>Eukaryota</taxon>
        <taxon>Sar</taxon>
        <taxon>Stramenopiles</taxon>
        <taxon>Ochrophyta</taxon>
        <taxon>Bacillariophyta</taxon>
        <taxon>Bacillariophyceae</taxon>
        <taxon>Bacillariophycidae</taxon>
        <taxon>Naviculales</taxon>
        <taxon>Naviculaceae</taxon>
        <taxon>Seminavis</taxon>
    </lineage>
</organism>
<reference evidence="1" key="1">
    <citation type="submission" date="2020-06" db="EMBL/GenBank/DDBJ databases">
        <authorList>
            <consortium name="Plant Systems Biology data submission"/>
        </authorList>
    </citation>
    <scope>NUCLEOTIDE SEQUENCE</scope>
    <source>
        <strain evidence="1">D6</strain>
    </source>
</reference>
<dbReference type="OrthoDB" id="10252231at2759"/>
<dbReference type="SUPFAM" id="SSF69572">
    <property type="entry name" value="Activating enzymes of the ubiquitin-like proteins"/>
    <property type="match status" value="1"/>
</dbReference>
<evidence type="ECO:0000313" key="2">
    <source>
        <dbReference type="Proteomes" id="UP001153069"/>
    </source>
</evidence>
<comment type="caution">
    <text evidence="1">The sequence shown here is derived from an EMBL/GenBank/DDBJ whole genome shotgun (WGS) entry which is preliminary data.</text>
</comment>
<dbReference type="GO" id="GO:0005737">
    <property type="term" value="C:cytoplasm"/>
    <property type="evidence" value="ECO:0007669"/>
    <property type="project" value="TreeGrafter"/>
</dbReference>
<name>A0A9N8H455_9STRA</name>
<dbReference type="Gene3D" id="3.40.50.720">
    <property type="entry name" value="NAD(P)-binding Rossmann-like Domain"/>
    <property type="match status" value="1"/>
</dbReference>
<keyword evidence="2" id="KW-1185">Reference proteome</keyword>
<dbReference type="GO" id="GO:0019948">
    <property type="term" value="F:SUMO activating enzyme activity"/>
    <property type="evidence" value="ECO:0007669"/>
    <property type="project" value="TreeGrafter"/>
</dbReference>
<dbReference type="InterPro" id="IPR045886">
    <property type="entry name" value="ThiF/MoeB/HesA"/>
</dbReference>
<sequence length="313" mass="34114">MAKDEPAAAKKRDASDVYDRQIRLWGKEAQEKMAKAKVLYIHVTGVSSEVLKNLVLAGIRATICDNRPFPSAAASTPSFLLPPSTTGEPAAKKTKFETVGAALKPVVENLNLLLGDCGIIDKDVSELDAELLKEFPIVMASRIPPSEALRLSKIVTAAGNKFFLADCFGLYGSSLMDLGEHTFQISGTPPVEWMRYRLVLEYFEQTKRWPTADDADDFVTRSKAYLAQTTPNLPPHPVLQEESLKTLASMDGEFAPVCAVLGGLLGNEVIKAISGKGEPANNTLHFSADTCEAITFLVHSKANPDDDENYKKK</sequence>
<proteinExistence type="predicted"/>
<dbReference type="EMBL" id="CAICTM010000041">
    <property type="protein sequence ID" value="CAB9498595.1"/>
    <property type="molecule type" value="Genomic_DNA"/>
</dbReference>
<dbReference type="AlphaFoldDB" id="A0A9N8H455"/>
<dbReference type="GO" id="GO:0031510">
    <property type="term" value="C:SUMO activating enzyme complex"/>
    <property type="evidence" value="ECO:0007669"/>
    <property type="project" value="TreeGrafter"/>
</dbReference>
<evidence type="ECO:0000313" key="1">
    <source>
        <dbReference type="EMBL" id="CAB9498595.1"/>
    </source>
</evidence>
<dbReference type="InterPro" id="IPR035985">
    <property type="entry name" value="Ubiquitin-activating_enz"/>
</dbReference>
<dbReference type="PANTHER" id="PTHR10953:SF162">
    <property type="entry name" value="SUMO-ACTIVATING ENZYME SUBUNIT 1"/>
    <property type="match status" value="1"/>
</dbReference>
<gene>
    <name evidence="1" type="ORF">SEMRO_41_G025240.1</name>
</gene>
<dbReference type="Proteomes" id="UP001153069">
    <property type="component" value="Unassembled WGS sequence"/>
</dbReference>
<dbReference type="GO" id="GO:0016925">
    <property type="term" value="P:protein sumoylation"/>
    <property type="evidence" value="ECO:0007669"/>
    <property type="project" value="TreeGrafter"/>
</dbReference>